<reference evidence="3" key="1">
    <citation type="submission" date="2025-08" db="UniProtKB">
        <authorList>
            <consortium name="RefSeq"/>
        </authorList>
    </citation>
    <scope>IDENTIFICATION</scope>
</reference>
<name>A0ABM1EAI6_PRICU</name>
<dbReference type="PROSITE" id="PS50234">
    <property type="entry name" value="VWFA"/>
    <property type="match status" value="1"/>
</dbReference>
<dbReference type="GeneID" id="106810386"/>
<proteinExistence type="predicted"/>
<sequence length="235" mass="25543">MLRLYTRKAGLRNFTMYLYLNAFCLVLALSAGAVNSASLDFDSIFNRRGNQDATISPPEPDDASGLAAYSNAGSLSKLLNAPQPVGSSGCEALAFVLDASSSVGRSHFQTAKDMSKTIVTGKDSSIPIGDDCFYCLQIATVVYSHLVDTSMRFGAYSSARRVLNAIDNINYHSGRSTRTGDAMQQANREYARTDCSERTLVIVTDGKSNSGKDPCRVARQMKRDGCRIYRDRVGT</sequence>
<dbReference type="PANTHER" id="PTHR24020:SF20">
    <property type="entry name" value="PH DOMAIN-CONTAINING PROTEIN"/>
    <property type="match status" value="1"/>
</dbReference>
<dbReference type="RefSeq" id="XP_014669207.1">
    <property type="nucleotide sequence ID" value="XM_014813721.1"/>
</dbReference>
<evidence type="ECO:0000313" key="2">
    <source>
        <dbReference type="Proteomes" id="UP000695022"/>
    </source>
</evidence>
<dbReference type="InterPro" id="IPR002035">
    <property type="entry name" value="VWF_A"/>
</dbReference>
<evidence type="ECO:0000313" key="3">
    <source>
        <dbReference type="RefSeq" id="XP_014669207.1"/>
    </source>
</evidence>
<dbReference type="Proteomes" id="UP000695022">
    <property type="component" value="Unplaced"/>
</dbReference>
<accession>A0ABM1EAI6</accession>
<feature type="domain" description="VWFA" evidence="1">
    <location>
        <begin position="92"/>
        <end position="235"/>
    </location>
</feature>
<protein>
    <submittedName>
        <fullName evidence="3">von Willebrand factor A domain-containing protein 2-like</fullName>
    </submittedName>
</protein>
<evidence type="ECO:0000259" key="1">
    <source>
        <dbReference type="PROSITE" id="PS50234"/>
    </source>
</evidence>
<dbReference type="SUPFAM" id="SSF53300">
    <property type="entry name" value="vWA-like"/>
    <property type="match status" value="1"/>
</dbReference>
<dbReference type="CDD" id="cd01450">
    <property type="entry name" value="vWFA_subfamily_ECM"/>
    <property type="match status" value="1"/>
</dbReference>
<dbReference type="PANTHER" id="PTHR24020">
    <property type="entry name" value="COLLAGEN ALPHA"/>
    <property type="match status" value="1"/>
</dbReference>
<gene>
    <name evidence="3" type="primary">LOC106810386</name>
</gene>
<keyword evidence="2" id="KW-1185">Reference proteome</keyword>
<dbReference type="Gene3D" id="3.40.50.410">
    <property type="entry name" value="von Willebrand factor, type A domain"/>
    <property type="match status" value="1"/>
</dbReference>
<dbReference type="InterPro" id="IPR050525">
    <property type="entry name" value="ECM_Assembly_Org"/>
</dbReference>
<dbReference type="InterPro" id="IPR036465">
    <property type="entry name" value="vWFA_dom_sf"/>
</dbReference>
<dbReference type="PRINTS" id="PR00453">
    <property type="entry name" value="VWFADOMAIN"/>
</dbReference>
<organism evidence="2 3">
    <name type="scientific">Priapulus caudatus</name>
    <name type="common">Priapulid worm</name>
    <dbReference type="NCBI Taxonomy" id="37621"/>
    <lineage>
        <taxon>Eukaryota</taxon>
        <taxon>Metazoa</taxon>
        <taxon>Ecdysozoa</taxon>
        <taxon>Scalidophora</taxon>
        <taxon>Priapulida</taxon>
        <taxon>Priapulimorpha</taxon>
        <taxon>Priapulimorphida</taxon>
        <taxon>Priapulidae</taxon>
        <taxon>Priapulus</taxon>
    </lineage>
</organism>
<dbReference type="Pfam" id="PF00092">
    <property type="entry name" value="VWA"/>
    <property type="match status" value="1"/>
</dbReference>